<feature type="domain" description="Smf/DprA SLOG" evidence="2">
    <location>
        <begin position="71"/>
        <end position="279"/>
    </location>
</feature>
<dbReference type="InterPro" id="IPR036388">
    <property type="entry name" value="WH-like_DNA-bd_sf"/>
</dbReference>
<proteinExistence type="inferred from homology"/>
<dbReference type="GO" id="GO:0009294">
    <property type="term" value="P:DNA-mediated transformation"/>
    <property type="evidence" value="ECO:0007669"/>
    <property type="project" value="InterPro"/>
</dbReference>
<dbReference type="Pfam" id="PF17782">
    <property type="entry name" value="WHD_DprA"/>
    <property type="match status" value="1"/>
</dbReference>
<dbReference type="Gene3D" id="3.40.50.450">
    <property type="match status" value="1"/>
</dbReference>
<feature type="domain" description="DprA winged helix" evidence="3">
    <location>
        <begin position="295"/>
        <end position="349"/>
    </location>
</feature>
<keyword evidence="5" id="KW-1185">Reference proteome</keyword>
<dbReference type="RefSeq" id="WP_039106328.1">
    <property type="nucleotide sequence ID" value="NZ_CP009056.1"/>
</dbReference>
<evidence type="ECO:0000256" key="1">
    <source>
        <dbReference type="ARBA" id="ARBA00006525"/>
    </source>
</evidence>
<dbReference type="InterPro" id="IPR041614">
    <property type="entry name" value="DprA_WH"/>
</dbReference>
<dbReference type="AlphaFoldDB" id="A0A0A7S9W1"/>
<dbReference type="Gene3D" id="1.10.10.10">
    <property type="entry name" value="Winged helix-like DNA-binding domain superfamily/Winged helix DNA-binding domain"/>
    <property type="match status" value="1"/>
</dbReference>
<dbReference type="Proteomes" id="UP000030901">
    <property type="component" value="Chromosome"/>
</dbReference>
<organism evidence="4 5">
    <name type="scientific">Frischella perrara</name>
    <dbReference type="NCBI Taxonomy" id="1267021"/>
    <lineage>
        <taxon>Bacteria</taxon>
        <taxon>Pseudomonadati</taxon>
        <taxon>Pseudomonadota</taxon>
        <taxon>Gammaproteobacteria</taxon>
        <taxon>Orbales</taxon>
        <taxon>Orbaceae</taxon>
        <taxon>Frischella</taxon>
    </lineage>
</organism>
<dbReference type="NCBIfam" id="TIGR00732">
    <property type="entry name" value="dprA"/>
    <property type="match status" value="1"/>
</dbReference>
<dbReference type="PANTHER" id="PTHR43022:SF1">
    <property type="entry name" value="PROTEIN SMF"/>
    <property type="match status" value="1"/>
</dbReference>
<evidence type="ECO:0000259" key="2">
    <source>
        <dbReference type="Pfam" id="PF02481"/>
    </source>
</evidence>
<dbReference type="SUPFAM" id="SSF102405">
    <property type="entry name" value="MCP/YpsA-like"/>
    <property type="match status" value="1"/>
</dbReference>
<dbReference type="PANTHER" id="PTHR43022">
    <property type="entry name" value="PROTEIN SMF"/>
    <property type="match status" value="1"/>
</dbReference>
<sequence length="359" mass="40083">MNKYELLIRFSMLSHKKPSKLIRYLQNSSDNIDEQFVFQHCQLSKEQISQFYQFDIKSILEWLNQDNHYLISWDDPLYPEQLKFISSAPLCLFVIGNPALLISPQIAMVGSRQFTDYGAQWGRYFAGELAINGLTITSGLALGIDAISHRGALDVKGKTIAVLASGLNYITPKTNSYLAQAILANDGAIISEFLPTIKARAEYYPRRNRIISGLSLGTFVVEATCNSGSLITARYALEQNRDVFALPGIIDHSNSNGTHWLIKQGAYLVTEPNDILEHYTHQLSWIRKQSISTTTENSSLLHSNILAVINHHALPIDIIADKIKEPVAEVAIKLLELELEGLVKAVTGGYIRNHSLSID</sequence>
<evidence type="ECO:0000259" key="3">
    <source>
        <dbReference type="Pfam" id="PF17782"/>
    </source>
</evidence>
<dbReference type="Pfam" id="PF02481">
    <property type="entry name" value="DNA_processg_A"/>
    <property type="match status" value="1"/>
</dbReference>
<dbReference type="KEGG" id="fpp:FPB0191_02328"/>
<dbReference type="STRING" id="1267021.FPB0191_02328"/>
<dbReference type="InterPro" id="IPR003488">
    <property type="entry name" value="DprA"/>
</dbReference>
<evidence type="ECO:0000313" key="5">
    <source>
        <dbReference type="Proteomes" id="UP000030901"/>
    </source>
</evidence>
<comment type="similarity">
    <text evidence="1">Belongs to the DprA/Smf family.</text>
</comment>
<dbReference type="EMBL" id="CP009056">
    <property type="protein sequence ID" value="AJA46131.1"/>
    <property type="molecule type" value="Genomic_DNA"/>
</dbReference>
<dbReference type="HOGENOM" id="CLU_029601_0_3_6"/>
<evidence type="ECO:0000313" key="4">
    <source>
        <dbReference type="EMBL" id="AJA46131.1"/>
    </source>
</evidence>
<accession>A0A0A7S9W1</accession>
<gene>
    <name evidence="4" type="ORF">FPB0191_02328</name>
</gene>
<reference evidence="4 5" key="1">
    <citation type="journal article" date="2014" name="Appl. Environ. Microbiol.">
        <title>Gut symbionts from distinct hosts exhibit genotoxic activity via divergent colibactin biosynthetic pathways.</title>
        <authorList>
            <person name="Engel P."/>
            <person name="Vizcaino M.I."/>
            <person name="Crawford J.M."/>
        </authorList>
    </citation>
    <scope>NUCLEOTIDE SEQUENCE [LARGE SCALE GENOMIC DNA]</scope>
    <source>
        <strain evidence="4 5">PEB0191</strain>
    </source>
</reference>
<protein>
    <submittedName>
        <fullName evidence="4">DNA protecting protein DprA</fullName>
    </submittedName>
</protein>
<dbReference type="InterPro" id="IPR057666">
    <property type="entry name" value="DrpA_SLOG"/>
</dbReference>
<name>A0A0A7S9W1_FRIPE</name>